<name>A0A1L9TXM0_9EURO</name>
<dbReference type="VEuPathDB" id="FungiDB:ASPSYDRAFT_139321"/>
<evidence type="ECO:0000256" key="1">
    <source>
        <dbReference type="ARBA" id="ARBA00006328"/>
    </source>
</evidence>
<dbReference type="SUPFAM" id="SSF51735">
    <property type="entry name" value="NAD(P)-binding Rossmann-fold domains"/>
    <property type="match status" value="1"/>
</dbReference>
<dbReference type="InterPro" id="IPR051164">
    <property type="entry name" value="NmrA-like_oxidored"/>
</dbReference>
<dbReference type="Gene3D" id="3.40.50.720">
    <property type="entry name" value="NAD(P)-binding Rossmann-like Domain"/>
    <property type="match status" value="1"/>
</dbReference>
<accession>A0A1L9TXM0</accession>
<dbReference type="GO" id="GO:0005634">
    <property type="term" value="C:nucleus"/>
    <property type="evidence" value="ECO:0007669"/>
    <property type="project" value="TreeGrafter"/>
</dbReference>
<gene>
    <name evidence="5" type="ORF">ASPSYDRAFT_139321</name>
</gene>
<comment type="similarity">
    <text evidence="1">Belongs to the NmrA-type oxidoreductase family.</text>
</comment>
<dbReference type="STRING" id="1036612.A0A1L9TXM0"/>
<keyword evidence="2" id="KW-0521">NADP</keyword>
<dbReference type="InterPro" id="IPR008030">
    <property type="entry name" value="NmrA-like"/>
</dbReference>
<dbReference type="GO" id="GO:0016491">
    <property type="term" value="F:oxidoreductase activity"/>
    <property type="evidence" value="ECO:0007669"/>
    <property type="project" value="UniProtKB-KW"/>
</dbReference>
<evidence type="ECO:0000256" key="2">
    <source>
        <dbReference type="ARBA" id="ARBA00022857"/>
    </source>
</evidence>
<feature type="domain" description="NmrA-like" evidence="4">
    <location>
        <begin position="2"/>
        <end position="258"/>
    </location>
</feature>
<keyword evidence="6" id="KW-1185">Reference proteome</keyword>
<keyword evidence="3" id="KW-0560">Oxidoreductase</keyword>
<reference evidence="6" key="1">
    <citation type="journal article" date="2017" name="Genome Biol.">
        <title>Comparative genomics reveals high biological diversity and specific adaptations in the industrially and medically important fungal genus Aspergillus.</title>
        <authorList>
            <person name="de Vries R.P."/>
            <person name="Riley R."/>
            <person name="Wiebenga A."/>
            <person name="Aguilar-Osorio G."/>
            <person name="Amillis S."/>
            <person name="Uchima C.A."/>
            <person name="Anderluh G."/>
            <person name="Asadollahi M."/>
            <person name="Askin M."/>
            <person name="Barry K."/>
            <person name="Battaglia E."/>
            <person name="Bayram O."/>
            <person name="Benocci T."/>
            <person name="Braus-Stromeyer S.A."/>
            <person name="Caldana C."/>
            <person name="Canovas D."/>
            <person name="Cerqueira G.C."/>
            <person name="Chen F."/>
            <person name="Chen W."/>
            <person name="Choi C."/>
            <person name="Clum A."/>
            <person name="Dos Santos R.A."/>
            <person name="Damasio A.R."/>
            <person name="Diallinas G."/>
            <person name="Emri T."/>
            <person name="Fekete E."/>
            <person name="Flipphi M."/>
            <person name="Freyberg S."/>
            <person name="Gallo A."/>
            <person name="Gournas C."/>
            <person name="Habgood R."/>
            <person name="Hainaut M."/>
            <person name="Harispe M.L."/>
            <person name="Henrissat B."/>
            <person name="Hilden K.S."/>
            <person name="Hope R."/>
            <person name="Hossain A."/>
            <person name="Karabika E."/>
            <person name="Karaffa L."/>
            <person name="Karanyi Z."/>
            <person name="Krasevec N."/>
            <person name="Kuo A."/>
            <person name="Kusch H."/>
            <person name="LaButti K."/>
            <person name="Lagendijk E.L."/>
            <person name="Lapidus A."/>
            <person name="Levasseur A."/>
            <person name="Lindquist E."/>
            <person name="Lipzen A."/>
            <person name="Logrieco A.F."/>
            <person name="MacCabe A."/>
            <person name="Maekelae M.R."/>
            <person name="Malavazi I."/>
            <person name="Melin P."/>
            <person name="Meyer V."/>
            <person name="Mielnichuk N."/>
            <person name="Miskei M."/>
            <person name="Molnar A.P."/>
            <person name="Mule G."/>
            <person name="Ngan C.Y."/>
            <person name="Orejas M."/>
            <person name="Orosz E."/>
            <person name="Ouedraogo J.P."/>
            <person name="Overkamp K.M."/>
            <person name="Park H.-S."/>
            <person name="Perrone G."/>
            <person name="Piumi F."/>
            <person name="Punt P.J."/>
            <person name="Ram A.F."/>
            <person name="Ramon A."/>
            <person name="Rauscher S."/>
            <person name="Record E."/>
            <person name="Riano-Pachon D.M."/>
            <person name="Robert V."/>
            <person name="Roehrig J."/>
            <person name="Ruller R."/>
            <person name="Salamov A."/>
            <person name="Salih N.S."/>
            <person name="Samson R.A."/>
            <person name="Sandor E."/>
            <person name="Sanguinetti M."/>
            <person name="Schuetze T."/>
            <person name="Sepcic K."/>
            <person name="Shelest E."/>
            <person name="Sherlock G."/>
            <person name="Sophianopoulou V."/>
            <person name="Squina F.M."/>
            <person name="Sun H."/>
            <person name="Susca A."/>
            <person name="Todd R.B."/>
            <person name="Tsang A."/>
            <person name="Unkles S.E."/>
            <person name="van de Wiele N."/>
            <person name="van Rossen-Uffink D."/>
            <person name="Oliveira J.V."/>
            <person name="Vesth T.C."/>
            <person name="Visser J."/>
            <person name="Yu J.-H."/>
            <person name="Zhou M."/>
            <person name="Andersen M.R."/>
            <person name="Archer D.B."/>
            <person name="Baker S.E."/>
            <person name="Benoit I."/>
            <person name="Brakhage A.A."/>
            <person name="Braus G.H."/>
            <person name="Fischer R."/>
            <person name="Frisvad J.C."/>
            <person name="Goldman G.H."/>
            <person name="Houbraken J."/>
            <person name="Oakley B."/>
            <person name="Pocsi I."/>
            <person name="Scazzocchio C."/>
            <person name="Seiboth B."/>
            <person name="vanKuyk P.A."/>
            <person name="Wortman J."/>
            <person name="Dyer P.S."/>
            <person name="Grigoriev I.V."/>
        </authorList>
    </citation>
    <scope>NUCLEOTIDE SEQUENCE [LARGE SCALE GENOMIC DNA]</scope>
    <source>
        <strain evidence="6">CBS 593.65</strain>
    </source>
</reference>
<dbReference type="EMBL" id="KV878582">
    <property type="protein sequence ID" value="OJJ64201.1"/>
    <property type="molecule type" value="Genomic_DNA"/>
</dbReference>
<evidence type="ECO:0000259" key="4">
    <source>
        <dbReference type="Pfam" id="PF05368"/>
    </source>
</evidence>
<dbReference type="InterPro" id="IPR036291">
    <property type="entry name" value="NAD(P)-bd_dom_sf"/>
</dbReference>
<dbReference type="GeneID" id="63757013"/>
<proteinExistence type="inferred from homology"/>
<dbReference type="RefSeq" id="XP_040708007.1">
    <property type="nucleotide sequence ID" value="XM_040840940.1"/>
</dbReference>
<dbReference type="PANTHER" id="PTHR42748:SF30">
    <property type="entry name" value="NMRA-LIKE DOMAIN-CONTAINING PROTEIN"/>
    <property type="match status" value="1"/>
</dbReference>
<dbReference type="OrthoDB" id="419598at2759"/>
<dbReference type="CDD" id="cd05251">
    <property type="entry name" value="NmrA_like_SDR_a"/>
    <property type="match status" value="1"/>
</dbReference>
<sequence>MSTIFVCGATGTQGGALIPHLLSNNIKAHAIARDPSSKRALALKSAGVSIFPGSFDDASSLRTAMTDCTALFLNLMPSLTDPTQELSQANRILSIAKEVGVQHVIYSSGLLQDLEKRTYWNPDRLGLVADVLLSKRAVEEAVRTAGFKHYTILRPGNFMSNYLAPFVHVQYPGLVERGVVTTAFTPETVIPTVDPNDIGRFGAAAVLEPGRFHEKEVGIVSEILGLEEIMRILAQATGRELKVEYMAQEEIDAQLATNPFLAGQLVARDMSEFVDMADVRAWGVPIGTFSGFLERERELVKETFSV</sequence>
<evidence type="ECO:0000313" key="6">
    <source>
        <dbReference type="Proteomes" id="UP000184356"/>
    </source>
</evidence>
<protein>
    <recommendedName>
        <fullName evidence="4">NmrA-like domain-containing protein</fullName>
    </recommendedName>
</protein>
<dbReference type="Gene3D" id="3.90.25.10">
    <property type="entry name" value="UDP-galactose 4-epimerase, domain 1"/>
    <property type="match status" value="1"/>
</dbReference>
<dbReference type="Pfam" id="PF05368">
    <property type="entry name" value="NmrA"/>
    <property type="match status" value="1"/>
</dbReference>
<organism evidence="5 6">
    <name type="scientific">Aspergillus sydowii CBS 593.65</name>
    <dbReference type="NCBI Taxonomy" id="1036612"/>
    <lineage>
        <taxon>Eukaryota</taxon>
        <taxon>Fungi</taxon>
        <taxon>Dikarya</taxon>
        <taxon>Ascomycota</taxon>
        <taxon>Pezizomycotina</taxon>
        <taxon>Eurotiomycetes</taxon>
        <taxon>Eurotiomycetidae</taxon>
        <taxon>Eurotiales</taxon>
        <taxon>Aspergillaceae</taxon>
        <taxon>Aspergillus</taxon>
        <taxon>Aspergillus subgen. Nidulantes</taxon>
    </lineage>
</organism>
<dbReference type="AlphaFoldDB" id="A0A1L9TXM0"/>
<evidence type="ECO:0000256" key="3">
    <source>
        <dbReference type="ARBA" id="ARBA00023002"/>
    </source>
</evidence>
<dbReference type="PANTHER" id="PTHR42748">
    <property type="entry name" value="NITROGEN METABOLITE REPRESSION PROTEIN NMRA FAMILY MEMBER"/>
    <property type="match status" value="1"/>
</dbReference>
<dbReference type="Proteomes" id="UP000184356">
    <property type="component" value="Unassembled WGS sequence"/>
</dbReference>
<evidence type="ECO:0000313" key="5">
    <source>
        <dbReference type="EMBL" id="OJJ64201.1"/>
    </source>
</evidence>